<evidence type="ECO:0000313" key="1">
    <source>
        <dbReference type="EMBL" id="AXY74310.1"/>
    </source>
</evidence>
<keyword evidence="2" id="KW-1185">Reference proteome</keyword>
<dbReference type="Proteomes" id="UP000263900">
    <property type="component" value="Chromosome"/>
</dbReference>
<protein>
    <submittedName>
        <fullName evidence="1">Uncharacterized protein</fullName>
    </submittedName>
</protein>
<sequence length="295" mass="33652">MTMNTISDWVHIENRLPMPEHSVLVGKLTEDNTMLTGVGRLILTNDHNGAGWLCTEDGNFRAITARPYWMPLMEEKIVLPTNLTDDKLSDLLLLYLNKLSCFEDKFKALAAAMMQAGNGLYPIDFYISGVVTRSLSLIFGFDTLIKSKNYLSAAHLVRTLLDNYLRLSALWLVTEPHKIATQVWEGTPINKIADRDGKKMTDSYLRDKAAETYPWITNVYNETSGFIHFSNKHIMNATVPHKNKKMTMVTYFGKFDHEVTNESRIEATACMIEICNCICHAIFGWVDTKRLEKMQ</sequence>
<reference evidence="1 2" key="1">
    <citation type="submission" date="2018-09" db="EMBL/GenBank/DDBJ databases">
        <title>Genome sequencing of strain 6GH32-13.</title>
        <authorList>
            <person name="Weon H.-Y."/>
            <person name="Heo J."/>
            <person name="Kwon S.-W."/>
        </authorList>
    </citation>
    <scope>NUCLEOTIDE SEQUENCE [LARGE SCALE GENOMIC DNA]</scope>
    <source>
        <strain evidence="1 2">5GH32-13</strain>
    </source>
</reference>
<proteinExistence type="predicted"/>
<dbReference type="AlphaFoldDB" id="A0A3B7MMQ5"/>
<dbReference type="OrthoDB" id="789445at2"/>
<evidence type="ECO:0000313" key="2">
    <source>
        <dbReference type="Proteomes" id="UP000263900"/>
    </source>
</evidence>
<dbReference type="EMBL" id="CP032157">
    <property type="protein sequence ID" value="AXY74310.1"/>
    <property type="molecule type" value="Genomic_DNA"/>
</dbReference>
<accession>A0A3B7MMQ5</accession>
<name>A0A3B7MMQ5_9BACT</name>
<dbReference type="KEGG" id="pseg:D3H65_10125"/>
<organism evidence="1 2">
    <name type="scientific">Paraflavitalea soli</name>
    <dbReference type="NCBI Taxonomy" id="2315862"/>
    <lineage>
        <taxon>Bacteria</taxon>
        <taxon>Pseudomonadati</taxon>
        <taxon>Bacteroidota</taxon>
        <taxon>Chitinophagia</taxon>
        <taxon>Chitinophagales</taxon>
        <taxon>Chitinophagaceae</taxon>
        <taxon>Paraflavitalea</taxon>
    </lineage>
</organism>
<gene>
    <name evidence="1" type="ORF">D3H65_10125</name>
</gene>